<keyword evidence="4" id="KW-1133">Transmembrane helix</keyword>
<dbReference type="RefSeq" id="WP_066179453.1">
    <property type="nucleotide sequence ID" value="NZ_LDIR01000003.1"/>
</dbReference>
<gene>
    <name evidence="6" type="ORF">AAX28_01639</name>
</gene>
<dbReference type="PANTHER" id="PTHR37937">
    <property type="entry name" value="CONJUGATIVE TRANSFER: DNA TRANSPORT"/>
    <property type="match status" value="1"/>
</dbReference>
<reference evidence="6 7" key="1">
    <citation type="submission" date="2015-05" db="EMBL/GenBank/DDBJ databases">
        <authorList>
            <person name="Rovetto F."/>
            <person name="Cocolin L."/>
            <person name="Illeghems K."/>
            <person name="Van Nieuwerburgh F."/>
            <person name="Houf K."/>
        </authorList>
    </citation>
    <scope>NUCLEOTIDE SEQUENCE [LARGE SCALE GENOMIC DNA]</scope>
    <source>
        <strain evidence="6 7">117434</strain>
    </source>
</reference>
<dbReference type="PANTHER" id="PTHR37937:SF1">
    <property type="entry name" value="CONJUGATIVE TRANSFER: DNA TRANSPORT"/>
    <property type="match status" value="1"/>
</dbReference>
<dbReference type="InterPro" id="IPR051539">
    <property type="entry name" value="T4SS-coupling_protein"/>
</dbReference>
<dbReference type="Proteomes" id="UP000093159">
    <property type="component" value="Unassembled WGS sequence"/>
</dbReference>
<dbReference type="InterPro" id="IPR027417">
    <property type="entry name" value="P-loop_NTPase"/>
</dbReference>
<comment type="caution">
    <text evidence="6">The sequence shown here is derived from an EMBL/GenBank/DDBJ whole genome shotgun (WGS) entry which is preliminary data.</text>
</comment>
<evidence type="ECO:0000313" key="7">
    <source>
        <dbReference type="Proteomes" id="UP000093159"/>
    </source>
</evidence>
<name>A0ABX2YHC9_9BACT</name>
<keyword evidence="7" id="KW-1185">Reference proteome</keyword>
<keyword evidence="5" id="KW-0472">Membrane</keyword>
<keyword evidence="3" id="KW-0812">Transmembrane</keyword>
<dbReference type="EMBL" id="LDIR01000003">
    <property type="protein sequence ID" value="OCL90820.1"/>
    <property type="molecule type" value="Genomic_DNA"/>
</dbReference>
<evidence type="ECO:0000313" key="6">
    <source>
        <dbReference type="EMBL" id="OCL90820.1"/>
    </source>
</evidence>
<evidence type="ECO:0000256" key="4">
    <source>
        <dbReference type="ARBA" id="ARBA00022989"/>
    </source>
</evidence>
<evidence type="ECO:0000256" key="3">
    <source>
        <dbReference type="ARBA" id="ARBA00022692"/>
    </source>
</evidence>
<comment type="subcellular location">
    <subcellularLocation>
        <location evidence="1">Cell membrane</location>
        <topology evidence="1">Multi-pass membrane protein</topology>
    </subcellularLocation>
</comment>
<sequence>MIATIGFIPTTVKNSTQKVKDKELIVPMTYTHSCAIGQTGCGKTTSYIYPNMNNRIEAKNSLLVMDYKGKEHNAVKLLAKRHNRLDDVVEIGKPWGESINIIKYMNEATLENFISGILGLSDGKNDYWSTTGTNLAIACINIIGSLENLINSIKVLKNSEGIFKECFNTNILEDSDDLGYLKGIPTVRNLKSVYEVSASFETIKLFITNINTICTHIEKGLTDSILYYDADMNHLEIKNKYKDVLENLCILEDNIKKYNPILKTFSEDKSNSNIISILNALNKPLAGLATKEYLNNDNFNLVDALNNSKIVIINTQELSEVILSNYCYSIFIELQKRITKNISNGVSIFIDEAQRVVSKTLDIPIDVLREAKVELFLSFQNQDLMIEKLGDSKYSSLYKNLAFRYLFRNNEMGLSKLKSFQYFDLSKMKNEKIRTSIPLFLDDKELFEVEKEYQTKLNLHSKYGIDKKYSNTILVADSYLFSRYQVLLKDINNSNFIVDISKDIDKERIKKLLKTVCLGKDGLDSASTTYGQNIDTDMIIDSMFE</sequence>
<keyword evidence="2" id="KW-1003">Cell membrane</keyword>
<organism evidence="6 7">
    <name type="scientific">Arcobacter porcinus</name>
    <dbReference type="NCBI Taxonomy" id="1935204"/>
    <lineage>
        <taxon>Bacteria</taxon>
        <taxon>Pseudomonadati</taxon>
        <taxon>Campylobacterota</taxon>
        <taxon>Epsilonproteobacteria</taxon>
        <taxon>Campylobacterales</taxon>
        <taxon>Arcobacteraceae</taxon>
        <taxon>Arcobacter</taxon>
    </lineage>
</organism>
<evidence type="ECO:0000256" key="5">
    <source>
        <dbReference type="ARBA" id="ARBA00023136"/>
    </source>
</evidence>
<evidence type="ECO:0000256" key="2">
    <source>
        <dbReference type="ARBA" id="ARBA00022475"/>
    </source>
</evidence>
<dbReference type="SUPFAM" id="SSF52540">
    <property type="entry name" value="P-loop containing nucleoside triphosphate hydrolases"/>
    <property type="match status" value="1"/>
</dbReference>
<accession>A0ABX2YHC9</accession>
<proteinExistence type="predicted"/>
<evidence type="ECO:0008006" key="8">
    <source>
        <dbReference type="Google" id="ProtNLM"/>
    </source>
</evidence>
<evidence type="ECO:0000256" key="1">
    <source>
        <dbReference type="ARBA" id="ARBA00004651"/>
    </source>
</evidence>
<protein>
    <recommendedName>
        <fullName evidence="8">Type IV secretion system coupling protein TraD DNA-binding domain-containing protein</fullName>
    </recommendedName>
</protein>